<evidence type="ECO:0000256" key="2">
    <source>
        <dbReference type="PIRSR" id="PIRSR640198-2"/>
    </source>
</evidence>
<evidence type="ECO:0000256" key="1">
    <source>
        <dbReference type="PIRSR" id="PIRSR640198-1"/>
    </source>
</evidence>
<feature type="active site" evidence="1">
    <location>
        <position position="367"/>
    </location>
</feature>
<accession>A0A5E5ACT6</accession>
<dbReference type="InterPro" id="IPR040198">
    <property type="entry name" value="Fido_containing"/>
</dbReference>
<evidence type="ECO:0000259" key="3">
    <source>
        <dbReference type="PROSITE" id="PS51459"/>
    </source>
</evidence>
<dbReference type="PROSITE" id="PS51459">
    <property type="entry name" value="FIDO"/>
    <property type="match status" value="1"/>
</dbReference>
<proteinExistence type="predicted"/>
<keyword evidence="5" id="KW-1185">Reference proteome</keyword>
<keyword evidence="2" id="KW-0067">ATP-binding</keyword>
<evidence type="ECO:0000313" key="5">
    <source>
        <dbReference type="Proteomes" id="UP000414136"/>
    </source>
</evidence>
<reference evidence="4 5" key="1">
    <citation type="submission" date="2019-08" db="EMBL/GenBank/DDBJ databases">
        <authorList>
            <person name="Peeters C."/>
        </authorList>
    </citation>
    <scope>NUCLEOTIDE SEQUENCE [LARGE SCALE GENOMIC DNA]</scope>
    <source>
        <strain evidence="4 5">LMG 31118</strain>
    </source>
</reference>
<protein>
    <recommendedName>
        <fullName evidence="3">Fido domain-containing protein</fullName>
    </recommendedName>
</protein>
<dbReference type="AlphaFoldDB" id="A0A5E5ACT6"/>
<dbReference type="GO" id="GO:0005524">
    <property type="term" value="F:ATP binding"/>
    <property type="evidence" value="ECO:0007669"/>
    <property type="project" value="UniProtKB-KW"/>
</dbReference>
<evidence type="ECO:0000313" key="4">
    <source>
        <dbReference type="EMBL" id="VVE70936.1"/>
    </source>
</evidence>
<gene>
    <name evidence="4" type="ORF">PCA31118_03702</name>
</gene>
<dbReference type="InterPro" id="IPR003812">
    <property type="entry name" value="Fido"/>
</dbReference>
<organism evidence="4 5">
    <name type="scientific">Pandoraea captiosa</name>
    <dbReference type="NCBI Taxonomy" id="2508302"/>
    <lineage>
        <taxon>Bacteria</taxon>
        <taxon>Pseudomonadati</taxon>
        <taxon>Pseudomonadota</taxon>
        <taxon>Betaproteobacteria</taxon>
        <taxon>Burkholderiales</taxon>
        <taxon>Burkholderiaceae</taxon>
        <taxon>Pandoraea</taxon>
    </lineage>
</organism>
<dbReference type="EMBL" id="CABPSQ010000007">
    <property type="protein sequence ID" value="VVE70936.1"/>
    <property type="molecule type" value="Genomic_DNA"/>
</dbReference>
<keyword evidence="2" id="KW-0547">Nucleotide-binding</keyword>
<dbReference type="Proteomes" id="UP000414136">
    <property type="component" value="Unassembled WGS sequence"/>
</dbReference>
<dbReference type="PANTHER" id="PTHR13504:SF38">
    <property type="entry name" value="FIDO DOMAIN-CONTAINING PROTEIN"/>
    <property type="match status" value="1"/>
</dbReference>
<dbReference type="Pfam" id="PF02661">
    <property type="entry name" value="Fic"/>
    <property type="match status" value="1"/>
</dbReference>
<feature type="binding site" evidence="2">
    <location>
        <begin position="371"/>
        <end position="378"/>
    </location>
    <ligand>
        <name>ATP</name>
        <dbReference type="ChEBI" id="CHEBI:30616"/>
    </ligand>
</feature>
<dbReference type="PANTHER" id="PTHR13504">
    <property type="entry name" value="FIDO DOMAIN-CONTAINING PROTEIN DDB_G0283145"/>
    <property type="match status" value="1"/>
</dbReference>
<dbReference type="InterPro" id="IPR036597">
    <property type="entry name" value="Fido-like_dom_sf"/>
</dbReference>
<sequence>MLWDKFIRSAVTAVGGGNSGRISDGESASPTDIHSEEVDVTPSWIGYRWLAQRYGVSPVQPYAVESEIGPTRRTLIQGSTVHQILPPVYRPEDTLGGHLTFALKHEGVFLELLARLFDVIPEAELVAWINAERTGQYARRAGFLFEWMTDRTLTGLAPLPACKYVDAISADDYLVSASPANSVRWRVRDNLPGTRFFCPTLRRTKAVASVQAYDCASRLDALQAEYGADVLRRSAVWLTLKESRASFEIEHEHDKTDRIKRFASVMESEIGQSPNPLSADALTELQHAIIGDLTTLKTFGLRKSPVFVGTTEGFRDVIHYIAPHWDDVPEMLRGLEAFLTLTAPRPGFADASIARAAIVAFGFVYIHPFADGNGRTHRFLINDVLRRDGAVPRPFVLPVSAAITSKAQTLAAYDQVLEVISRPFMRRFGVSASFGRTETYEDGVQSNFSFSAYAQAAHVWRYLDLTAHVEYLGGLIDLTIGTEMRNEAQLLQTWDRARAFVKEVVDGPNSDIDRIIRSVKDNHWDVSNKLRKDFPVIASADLSDAIVDAVRRAFGEGQAEDGVAD</sequence>
<dbReference type="SUPFAM" id="SSF140931">
    <property type="entry name" value="Fic-like"/>
    <property type="match status" value="1"/>
</dbReference>
<name>A0A5E5ACT6_9BURK</name>
<feature type="domain" description="Fido" evidence="3">
    <location>
        <begin position="277"/>
        <end position="430"/>
    </location>
</feature>
<dbReference type="Gene3D" id="1.10.3290.10">
    <property type="entry name" value="Fido-like domain"/>
    <property type="match status" value="1"/>
</dbReference>